<gene>
    <name evidence="7" type="ORF">ANCDUO_26109</name>
</gene>
<name>A0A0C2FAR9_9BILA</name>
<feature type="region of interest" description="Disordered" evidence="5">
    <location>
        <begin position="34"/>
        <end position="53"/>
    </location>
</feature>
<keyword evidence="2 6" id="KW-0812">Transmembrane</keyword>
<keyword evidence="4 6" id="KW-0472">Membrane</keyword>
<evidence type="ECO:0000256" key="3">
    <source>
        <dbReference type="ARBA" id="ARBA00022989"/>
    </source>
</evidence>
<sequence length="107" mass="12471">FWFLLQLPPTVHRVEVCKLRTYIVPKKTECINRSRRLSASSESDIERPLLDEADEDVADEDATSPFTSRLQRGMTIFEKLKAVTPLFKYMIPLIIVYFAEYFINQGL</sequence>
<evidence type="ECO:0000256" key="6">
    <source>
        <dbReference type="SAM" id="Phobius"/>
    </source>
</evidence>
<feature type="transmembrane region" description="Helical" evidence="6">
    <location>
        <begin position="86"/>
        <end position="103"/>
    </location>
</feature>
<evidence type="ECO:0000256" key="1">
    <source>
        <dbReference type="ARBA" id="ARBA00004127"/>
    </source>
</evidence>
<evidence type="ECO:0000313" key="8">
    <source>
        <dbReference type="Proteomes" id="UP000054047"/>
    </source>
</evidence>
<accession>A0A0C2FAR9</accession>
<reference evidence="7" key="1">
    <citation type="submission" date="2013-12" db="EMBL/GenBank/DDBJ databases">
        <title>Draft genome of the parsitic nematode Ancylostoma duodenale.</title>
        <authorList>
            <person name="Mitreva M."/>
        </authorList>
    </citation>
    <scope>NUCLEOTIDE SEQUENCE [LARGE SCALE GENOMIC DNA]</scope>
    <source>
        <strain evidence="7">Zhejiang</strain>
    </source>
</reference>
<organism evidence="7 8">
    <name type="scientific">Ancylostoma duodenale</name>
    <dbReference type="NCBI Taxonomy" id="51022"/>
    <lineage>
        <taxon>Eukaryota</taxon>
        <taxon>Metazoa</taxon>
        <taxon>Ecdysozoa</taxon>
        <taxon>Nematoda</taxon>
        <taxon>Chromadorea</taxon>
        <taxon>Rhabditida</taxon>
        <taxon>Rhabditina</taxon>
        <taxon>Rhabditomorpha</taxon>
        <taxon>Strongyloidea</taxon>
        <taxon>Ancylostomatidae</taxon>
        <taxon>Ancylostomatinae</taxon>
        <taxon>Ancylostoma</taxon>
    </lineage>
</organism>
<dbReference type="OrthoDB" id="5965864at2759"/>
<dbReference type="GO" id="GO:0012505">
    <property type="term" value="C:endomembrane system"/>
    <property type="evidence" value="ECO:0007669"/>
    <property type="project" value="UniProtKB-SubCell"/>
</dbReference>
<comment type="subcellular location">
    <subcellularLocation>
        <location evidence="1">Endomembrane system</location>
        <topology evidence="1">Multi-pass membrane protein</topology>
    </subcellularLocation>
</comment>
<feature type="non-terminal residue" evidence="7">
    <location>
        <position position="1"/>
    </location>
</feature>
<feature type="non-terminal residue" evidence="7">
    <location>
        <position position="107"/>
    </location>
</feature>
<dbReference type="Proteomes" id="UP000054047">
    <property type="component" value="Unassembled WGS sequence"/>
</dbReference>
<proteinExistence type="predicted"/>
<dbReference type="InterPro" id="IPR003492">
    <property type="entry name" value="Battenin_disease_Cln3"/>
</dbReference>
<evidence type="ECO:0000256" key="5">
    <source>
        <dbReference type="SAM" id="MobiDB-lite"/>
    </source>
</evidence>
<evidence type="ECO:0000256" key="4">
    <source>
        <dbReference type="ARBA" id="ARBA00023136"/>
    </source>
</evidence>
<evidence type="ECO:0000313" key="7">
    <source>
        <dbReference type="EMBL" id="KIH43879.1"/>
    </source>
</evidence>
<dbReference type="GO" id="GO:0016020">
    <property type="term" value="C:membrane"/>
    <property type="evidence" value="ECO:0007669"/>
    <property type="project" value="InterPro"/>
</dbReference>
<evidence type="ECO:0000256" key="2">
    <source>
        <dbReference type="ARBA" id="ARBA00022692"/>
    </source>
</evidence>
<dbReference type="Pfam" id="PF02487">
    <property type="entry name" value="CLN3"/>
    <property type="match status" value="1"/>
</dbReference>
<dbReference type="AlphaFoldDB" id="A0A0C2FAR9"/>
<dbReference type="EMBL" id="KN782070">
    <property type="protein sequence ID" value="KIH43879.1"/>
    <property type="molecule type" value="Genomic_DNA"/>
</dbReference>
<protein>
    <submittedName>
        <fullName evidence="7">Uncharacterized protein</fullName>
    </submittedName>
</protein>
<keyword evidence="3 6" id="KW-1133">Transmembrane helix</keyword>
<keyword evidence="8" id="KW-1185">Reference proteome</keyword>